<organism evidence="1 2">
    <name type="scientific">Streptomyces lacrimifluminis</name>
    <dbReference type="NCBI Taxonomy" id="1500077"/>
    <lineage>
        <taxon>Bacteria</taxon>
        <taxon>Bacillati</taxon>
        <taxon>Actinomycetota</taxon>
        <taxon>Actinomycetes</taxon>
        <taxon>Kitasatosporales</taxon>
        <taxon>Streptomycetaceae</taxon>
        <taxon>Streptomyces</taxon>
    </lineage>
</organism>
<accession>A0A917KP04</accession>
<dbReference type="EMBL" id="BMMU01000004">
    <property type="protein sequence ID" value="GGJ22689.1"/>
    <property type="molecule type" value="Genomic_DNA"/>
</dbReference>
<evidence type="ECO:0000313" key="1">
    <source>
        <dbReference type="EMBL" id="GGJ22689.1"/>
    </source>
</evidence>
<comment type="caution">
    <text evidence="1">The sequence shown here is derived from an EMBL/GenBank/DDBJ whole genome shotgun (WGS) entry which is preliminary data.</text>
</comment>
<protein>
    <submittedName>
        <fullName evidence="1">Uncharacterized protein</fullName>
    </submittedName>
</protein>
<sequence>MTITIPWDLTLTVRRGSVASPDKAAEIRDVRRTDGTATLVYDRHLANPGTAVWLARYSLRQHGYTVREVILDGMGPDITALFREASRLRLDVELGSGSGVPRVVTRDDSPASYLVPKGWDLADAADRLPDAHAAARPKVVRALRMIAEEKGKSGGIIDRALDVAVGMILETGDPDRVWDTLTRALGRALGRDESEWATA</sequence>
<evidence type="ECO:0000313" key="2">
    <source>
        <dbReference type="Proteomes" id="UP000625682"/>
    </source>
</evidence>
<dbReference type="RefSeq" id="WP_189146806.1">
    <property type="nucleotide sequence ID" value="NZ_BAABER010000001.1"/>
</dbReference>
<name>A0A917KP04_9ACTN</name>
<keyword evidence="2" id="KW-1185">Reference proteome</keyword>
<reference evidence="1" key="2">
    <citation type="submission" date="2020-09" db="EMBL/GenBank/DDBJ databases">
        <authorList>
            <person name="Sun Q."/>
            <person name="Zhou Y."/>
        </authorList>
    </citation>
    <scope>NUCLEOTIDE SEQUENCE</scope>
    <source>
        <strain evidence="1">CGMCC 4.7272</strain>
    </source>
</reference>
<gene>
    <name evidence="1" type="ORF">GCM10012282_18950</name>
</gene>
<proteinExistence type="predicted"/>
<reference evidence="1" key="1">
    <citation type="journal article" date="2014" name="Int. J. Syst. Evol. Microbiol.">
        <title>Complete genome sequence of Corynebacterium casei LMG S-19264T (=DSM 44701T), isolated from a smear-ripened cheese.</title>
        <authorList>
            <consortium name="US DOE Joint Genome Institute (JGI-PGF)"/>
            <person name="Walter F."/>
            <person name="Albersmeier A."/>
            <person name="Kalinowski J."/>
            <person name="Ruckert C."/>
        </authorList>
    </citation>
    <scope>NUCLEOTIDE SEQUENCE</scope>
    <source>
        <strain evidence="1">CGMCC 4.7272</strain>
    </source>
</reference>
<dbReference type="AlphaFoldDB" id="A0A917KP04"/>
<dbReference type="Proteomes" id="UP000625682">
    <property type="component" value="Unassembled WGS sequence"/>
</dbReference>